<dbReference type="SUPFAM" id="SSF55874">
    <property type="entry name" value="ATPase domain of HSP90 chaperone/DNA topoisomerase II/histidine kinase"/>
    <property type="match status" value="1"/>
</dbReference>
<organism evidence="1 2">
    <name type="scientific">Candidatus Desulfobia pelagia</name>
    <dbReference type="NCBI Taxonomy" id="2841692"/>
    <lineage>
        <taxon>Bacteria</taxon>
        <taxon>Pseudomonadati</taxon>
        <taxon>Thermodesulfobacteriota</taxon>
        <taxon>Desulfobulbia</taxon>
        <taxon>Desulfobulbales</taxon>
        <taxon>Desulfobulbaceae</taxon>
        <taxon>Candidatus Desulfobia</taxon>
    </lineage>
</organism>
<feature type="non-terminal residue" evidence="1">
    <location>
        <position position="1"/>
    </location>
</feature>
<protein>
    <submittedName>
        <fullName evidence="1">HAMP domain-containing histidine kinase</fullName>
    </submittedName>
</protein>
<dbReference type="EMBL" id="JACNJZ010000197">
    <property type="protein sequence ID" value="MBC8318912.1"/>
    <property type="molecule type" value="Genomic_DNA"/>
</dbReference>
<proteinExistence type="predicted"/>
<gene>
    <name evidence="1" type="ORF">H8E41_13495</name>
</gene>
<dbReference type="Gene3D" id="3.30.565.10">
    <property type="entry name" value="Histidine kinase-like ATPase, C-terminal domain"/>
    <property type="match status" value="1"/>
</dbReference>
<name>A0A8J6NFM7_9BACT</name>
<reference evidence="1 2" key="1">
    <citation type="submission" date="2020-08" db="EMBL/GenBank/DDBJ databases">
        <title>Bridging the membrane lipid divide: bacteria of the FCB group superphylum have the potential to synthesize archaeal ether lipids.</title>
        <authorList>
            <person name="Villanueva L."/>
            <person name="Von Meijenfeldt F.A.B."/>
            <person name="Westbye A.B."/>
            <person name="Yadav S."/>
            <person name="Hopmans E.C."/>
            <person name="Dutilh B.E."/>
            <person name="Sinninghe Damste J.S."/>
        </authorList>
    </citation>
    <scope>NUCLEOTIDE SEQUENCE [LARGE SCALE GENOMIC DNA]</scope>
    <source>
        <strain evidence="1">NIOZ-UU47</strain>
    </source>
</reference>
<accession>A0A8J6NFM7</accession>
<dbReference type="AlphaFoldDB" id="A0A8J6NFM7"/>
<evidence type="ECO:0000313" key="2">
    <source>
        <dbReference type="Proteomes" id="UP000614424"/>
    </source>
</evidence>
<comment type="caution">
    <text evidence="1">The sequence shown here is derived from an EMBL/GenBank/DDBJ whole genome shotgun (WGS) entry which is preliminary data.</text>
</comment>
<dbReference type="Proteomes" id="UP000614424">
    <property type="component" value="Unassembled WGS sequence"/>
</dbReference>
<dbReference type="InterPro" id="IPR036890">
    <property type="entry name" value="HATPase_C_sf"/>
</dbReference>
<keyword evidence="1" id="KW-0418">Kinase</keyword>
<keyword evidence="1" id="KW-0808">Transferase</keyword>
<dbReference type="GO" id="GO:0016301">
    <property type="term" value="F:kinase activity"/>
    <property type="evidence" value="ECO:0007669"/>
    <property type="project" value="UniProtKB-KW"/>
</dbReference>
<sequence>SHAIIVETHHGKINVKTQPGKGTTFIIELPQNRSSYENGEPEAS</sequence>
<evidence type="ECO:0000313" key="1">
    <source>
        <dbReference type="EMBL" id="MBC8318912.1"/>
    </source>
</evidence>